<gene>
    <name evidence="4" type="ORF">MANT1106_LOCUS11469</name>
</gene>
<keyword evidence="2" id="KW-0159">Chromosome partition</keyword>
<dbReference type="Gene3D" id="6.10.250.1280">
    <property type="match status" value="1"/>
</dbReference>
<dbReference type="PANTHER" id="PTHR12377">
    <property type="entry name" value="CYTOSOLIC IRON-SULFUR ASSEMBLY COMPONENT 2B-RELATED"/>
    <property type="match status" value="1"/>
</dbReference>
<dbReference type="GO" id="GO:1990229">
    <property type="term" value="C:iron-sulfur cluster assembly complex"/>
    <property type="evidence" value="ECO:0007669"/>
    <property type="project" value="UniProtKB-ARBA"/>
</dbReference>
<dbReference type="Pfam" id="PF01883">
    <property type="entry name" value="FeS_assembly_P"/>
    <property type="match status" value="1"/>
</dbReference>
<name>A0A7S0SKX8_9CHLO</name>
<dbReference type="GO" id="GO:0140535">
    <property type="term" value="C:intracellular protein-containing complex"/>
    <property type="evidence" value="ECO:0007669"/>
    <property type="project" value="UniProtKB-ARBA"/>
</dbReference>
<reference evidence="4" key="1">
    <citation type="submission" date="2021-01" db="EMBL/GenBank/DDBJ databases">
        <authorList>
            <person name="Corre E."/>
            <person name="Pelletier E."/>
            <person name="Niang G."/>
            <person name="Scheremetjew M."/>
            <person name="Finn R."/>
            <person name="Kale V."/>
            <person name="Holt S."/>
            <person name="Cochrane G."/>
            <person name="Meng A."/>
            <person name="Brown T."/>
            <person name="Cohen L."/>
        </authorList>
    </citation>
    <scope>NUCLEOTIDE SEQUENCE</scope>
    <source>
        <strain evidence="4">SL-175</strain>
    </source>
</reference>
<protein>
    <recommendedName>
        <fullName evidence="3">MIP18 family-like domain-containing protein</fullName>
    </recommendedName>
</protein>
<dbReference type="SUPFAM" id="SSF117916">
    <property type="entry name" value="Fe-S cluster assembly (FSCA) domain-like"/>
    <property type="match status" value="1"/>
</dbReference>
<dbReference type="InterPro" id="IPR002744">
    <property type="entry name" value="MIP18-like"/>
</dbReference>
<sequence>MEPRTELINPAPVVHRRKTLARGAALRTSRTHAEADEEARDGFDAEEIFEHIKDINDPEHPYSLEQLDVVSQAHVTVDDNTDRIKVAFTPTVPHCSMATLIGLSIRVKLLRVLPRRFKVDITVSPGSHSSEVAVNKQLNDKERVAAALENPNLLEKVDLCLNGQTVM</sequence>
<evidence type="ECO:0000259" key="3">
    <source>
        <dbReference type="Pfam" id="PF01883"/>
    </source>
</evidence>
<accession>A0A7S0SKX8</accession>
<dbReference type="FunFam" id="3.30.300.130:FF:000005">
    <property type="entry name" value="Mitotic spindle-associated mmxd complex subunit"/>
    <property type="match status" value="1"/>
</dbReference>
<evidence type="ECO:0000256" key="2">
    <source>
        <dbReference type="ARBA" id="ARBA00022829"/>
    </source>
</evidence>
<dbReference type="Gene3D" id="3.30.300.130">
    <property type="entry name" value="Fe-S cluster assembly (FSCA)"/>
    <property type="match status" value="1"/>
</dbReference>
<proteinExistence type="inferred from homology"/>
<comment type="similarity">
    <text evidence="1">Belongs to the MIP18 family.</text>
</comment>
<evidence type="ECO:0000313" key="4">
    <source>
        <dbReference type="EMBL" id="CAD8708786.1"/>
    </source>
</evidence>
<dbReference type="AlphaFoldDB" id="A0A7S0SKX8"/>
<dbReference type="GO" id="GO:0051604">
    <property type="term" value="P:protein maturation"/>
    <property type="evidence" value="ECO:0007669"/>
    <property type="project" value="InterPro"/>
</dbReference>
<dbReference type="GO" id="GO:0007059">
    <property type="term" value="P:chromosome segregation"/>
    <property type="evidence" value="ECO:0007669"/>
    <property type="project" value="UniProtKB-KW"/>
</dbReference>
<dbReference type="InterPro" id="IPR039796">
    <property type="entry name" value="MIP18"/>
</dbReference>
<dbReference type="EMBL" id="HBFC01019244">
    <property type="protein sequence ID" value="CAD8708786.1"/>
    <property type="molecule type" value="Transcribed_RNA"/>
</dbReference>
<evidence type="ECO:0000256" key="1">
    <source>
        <dbReference type="ARBA" id="ARBA00010381"/>
    </source>
</evidence>
<feature type="domain" description="MIP18 family-like" evidence="3">
    <location>
        <begin position="46"/>
        <end position="123"/>
    </location>
</feature>
<dbReference type="InterPro" id="IPR034904">
    <property type="entry name" value="FSCA_dom_sf"/>
</dbReference>
<dbReference type="PANTHER" id="PTHR12377:SF0">
    <property type="entry name" value="CYTOSOLIC IRON-SULFUR ASSEMBLY COMPONENT 2B"/>
    <property type="match status" value="1"/>
</dbReference>
<organism evidence="4">
    <name type="scientific">Mantoniella antarctica</name>
    <dbReference type="NCBI Taxonomy" id="81844"/>
    <lineage>
        <taxon>Eukaryota</taxon>
        <taxon>Viridiplantae</taxon>
        <taxon>Chlorophyta</taxon>
        <taxon>Mamiellophyceae</taxon>
        <taxon>Mamiellales</taxon>
        <taxon>Mamiellaceae</taxon>
        <taxon>Mantoniella</taxon>
    </lineage>
</organism>